<protein>
    <recommendedName>
        <fullName evidence="4">Lipoprotein</fullName>
    </recommendedName>
</protein>
<name>A0A3S9P6X7_9BACT</name>
<dbReference type="PROSITE" id="PS51257">
    <property type="entry name" value="PROKAR_LIPOPROTEIN"/>
    <property type="match status" value="1"/>
</dbReference>
<dbReference type="EMBL" id="CP034562">
    <property type="protein sequence ID" value="AZQ63960.1"/>
    <property type="molecule type" value="Genomic_DNA"/>
</dbReference>
<feature type="coiled-coil region" evidence="1">
    <location>
        <begin position="449"/>
        <end position="476"/>
    </location>
</feature>
<organism evidence="2 3">
    <name type="scientific">Flammeovirga pectinis</name>
    <dbReference type="NCBI Taxonomy" id="2494373"/>
    <lineage>
        <taxon>Bacteria</taxon>
        <taxon>Pseudomonadati</taxon>
        <taxon>Bacteroidota</taxon>
        <taxon>Cytophagia</taxon>
        <taxon>Cytophagales</taxon>
        <taxon>Flammeovirgaceae</taxon>
        <taxon>Flammeovirga</taxon>
    </lineage>
</organism>
<evidence type="ECO:0008006" key="4">
    <source>
        <dbReference type="Google" id="ProtNLM"/>
    </source>
</evidence>
<dbReference type="AlphaFoldDB" id="A0A3S9P6X7"/>
<keyword evidence="3" id="KW-1185">Reference proteome</keyword>
<evidence type="ECO:0000313" key="3">
    <source>
        <dbReference type="Proteomes" id="UP000267268"/>
    </source>
</evidence>
<dbReference type="Proteomes" id="UP000267268">
    <property type="component" value="Chromosome 1"/>
</dbReference>
<keyword evidence="1" id="KW-0175">Coiled coil</keyword>
<proteinExistence type="predicted"/>
<feature type="coiled-coil region" evidence="1">
    <location>
        <begin position="68"/>
        <end position="189"/>
    </location>
</feature>
<dbReference type="RefSeq" id="WP_126617182.1">
    <property type="nucleotide sequence ID" value="NZ_CP034562.1"/>
</dbReference>
<evidence type="ECO:0000313" key="2">
    <source>
        <dbReference type="EMBL" id="AZQ63960.1"/>
    </source>
</evidence>
<accession>A0A3S9P6X7</accession>
<dbReference type="OrthoDB" id="9820659at2"/>
<gene>
    <name evidence="2" type="ORF">EI427_17540</name>
</gene>
<evidence type="ECO:0000256" key="1">
    <source>
        <dbReference type="SAM" id="Coils"/>
    </source>
</evidence>
<dbReference type="KEGG" id="fll:EI427_17540"/>
<reference evidence="2 3" key="1">
    <citation type="submission" date="2018-12" db="EMBL/GenBank/DDBJ databases">
        <title>Flammeovirga pectinis sp. nov., isolated from the gut of the Korean scallop, Patinopecten yessoensis.</title>
        <authorList>
            <person name="Bae J.-W."/>
            <person name="Jeong Y.-S."/>
            <person name="Kang W."/>
        </authorList>
    </citation>
    <scope>NUCLEOTIDE SEQUENCE [LARGE SCALE GENOMIC DNA]</scope>
    <source>
        <strain evidence="2 3">L12M1</strain>
    </source>
</reference>
<sequence>MRKIILPILLISTAISCNKKDSEITPSQENEKGLKVDQLKETGESAIEKAKKVLEKAILTSKLVTQKEVATQEQLNNANEAIKNAKKEASKATNSVAKKAADDKVKAAEKKKEEAIKAIDKLKEVILKAEEAIKAAEKALETVKQSEETKSKIAAEKDESKVKELKKELEKETEIADKAKLEAEKSTDDVTKEINIEFSDIKKVSEEALKKYEVEMKASLARVKVLSTTIKGHTDIIEQENKKTLNYQTLKDVQAFKRSVETAKQNATNLSTYLNEMVVLKDKMHNEAFNHSMYGTEQQIIARTEELRNNLEAIKKEVKDADYYIRLAKGQVSSMENQFSTFESDLNTQKNRKLINLQYDLDAARINLKNAEKALIHQYVQIKKWEFKIINHSTNIKQFEERIKIEEDLLKNLPSNVDEKVVKNNIKELKSKIDSENLTYNENSIRSNISIEKGKIDSLKKNIEDAKQLVAVRERELQQAK</sequence>